<proteinExistence type="predicted"/>
<dbReference type="RefSeq" id="WP_097654859.1">
    <property type="nucleotide sequence ID" value="NZ_LYXE01000169.1"/>
</dbReference>
<reference evidence="1 2" key="1">
    <citation type="submission" date="2016-05" db="EMBL/GenBank/DDBJ databases">
        <authorList>
            <person name="Lavstsen T."/>
            <person name="Jespersen J.S."/>
        </authorList>
    </citation>
    <scope>NUCLEOTIDE SEQUENCE [LARGE SCALE GENOMIC DNA]</scope>
    <source>
        <strain evidence="1 2">B7-9</strain>
    </source>
</reference>
<name>A0A2H3KH17_9CHLR</name>
<organism evidence="1 2">
    <name type="scientific">Candidatus Chloroploca asiatica</name>
    <dbReference type="NCBI Taxonomy" id="1506545"/>
    <lineage>
        <taxon>Bacteria</taxon>
        <taxon>Bacillati</taxon>
        <taxon>Chloroflexota</taxon>
        <taxon>Chloroflexia</taxon>
        <taxon>Chloroflexales</taxon>
        <taxon>Chloroflexineae</taxon>
        <taxon>Oscillochloridaceae</taxon>
        <taxon>Candidatus Chloroploca</taxon>
    </lineage>
</organism>
<keyword evidence="2" id="KW-1185">Reference proteome</keyword>
<dbReference type="EMBL" id="LYXE01000169">
    <property type="protein sequence ID" value="PDV97029.1"/>
    <property type="molecule type" value="Genomic_DNA"/>
</dbReference>
<protein>
    <submittedName>
        <fullName evidence="1">Uncharacterized protein</fullName>
    </submittedName>
</protein>
<comment type="caution">
    <text evidence="1">The sequence shown here is derived from an EMBL/GenBank/DDBJ whole genome shotgun (WGS) entry which is preliminary data.</text>
</comment>
<sequence length="242" mass="27787">MEKQIGFRQNIYLNWLDATAAMCSETSDMQELRARLDPIVAEQVQSQENRQVAISILLSIWVKTGEQHAHLRNEAVNLFAHAHTTHDRVWLHYGLSLLAYPFFRQGMVALGQLLRHRATIRPHELEARLAGELGQLGGLPKATDRLIFSLRNWGVLQATAQRSSYAPQRHTATSPAIEQWMLEAAFAAHPAQDLPFADLIHLPELFPFRFTLTIDDLRRTERFEVQRQGMGWDMVRLKVDPY</sequence>
<accession>A0A2H3KH17</accession>
<dbReference type="Proteomes" id="UP000220922">
    <property type="component" value="Unassembled WGS sequence"/>
</dbReference>
<evidence type="ECO:0000313" key="1">
    <source>
        <dbReference type="EMBL" id="PDV97029.1"/>
    </source>
</evidence>
<evidence type="ECO:0000313" key="2">
    <source>
        <dbReference type="Proteomes" id="UP000220922"/>
    </source>
</evidence>
<dbReference type="OrthoDB" id="8454348at2"/>
<dbReference type="AlphaFoldDB" id="A0A2H3KH17"/>
<gene>
    <name evidence="1" type="ORF">A9Q02_19670</name>
</gene>